<keyword evidence="2" id="KW-0413">Isomerase</keyword>
<reference evidence="2" key="1">
    <citation type="submission" date="2012-11" db="EMBL/GenBank/DDBJ databases">
        <title>Permanent draft genomes of Rhodopirellula europaea strain SH398 and 6C.</title>
        <authorList>
            <person name="Richter M."/>
            <person name="Richter-Heitmann T."/>
            <person name="Frank C."/>
            <person name="Harder J."/>
            <person name="Glockner F.O."/>
        </authorList>
    </citation>
    <scope>NUCLEOTIDE SEQUENCE</scope>
    <source>
        <strain evidence="2">6C</strain>
    </source>
</reference>
<comment type="caution">
    <text evidence="2">The sequence shown here is derived from an EMBL/GenBank/DDBJ whole genome shotgun (WGS) entry which is preliminary data.</text>
</comment>
<organism evidence="2 3">
    <name type="scientific">Rhodopirellula europaea 6C</name>
    <dbReference type="NCBI Taxonomy" id="1263867"/>
    <lineage>
        <taxon>Bacteria</taxon>
        <taxon>Pseudomonadati</taxon>
        <taxon>Planctomycetota</taxon>
        <taxon>Planctomycetia</taxon>
        <taxon>Pirellulales</taxon>
        <taxon>Pirellulaceae</taxon>
        <taxon>Rhodopirellula</taxon>
    </lineage>
</organism>
<dbReference type="EMBL" id="ANMO01000125">
    <property type="protein sequence ID" value="EMB16218.1"/>
    <property type="molecule type" value="Genomic_DNA"/>
</dbReference>
<dbReference type="Proteomes" id="UP000011529">
    <property type="component" value="Unassembled WGS sequence"/>
</dbReference>
<name>M2B377_9BACT</name>
<feature type="compositionally biased region" description="Gly residues" evidence="1">
    <location>
        <begin position="743"/>
        <end position="772"/>
    </location>
</feature>
<protein>
    <submittedName>
        <fullName evidence="2">Protein disulfide-isomerase</fullName>
    </submittedName>
</protein>
<feature type="region of interest" description="Disordered" evidence="1">
    <location>
        <begin position="726"/>
        <end position="779"/>
    </location>
</feature>
<accession>M2B377</accession>
<dbReference type="Gene3D" id="1.25.40.10">
    <property type="entry name" value="Tetratricopeptide repeat domain"/>
    <property type="match status" value="1"/>
</dbReference>
<evidence type="ECO:0000256" key="1">
    <source>
        <dbReference type="SAM" id="MobiDB-lite"/>
    </source>
</evidence>
<sequence length="779" mass="84293">MEAGNRRCVETREIGLLDNPSADRILGHIVPRGKLPASLAHSAAKLSARLHLLRLFMSIDTYSICPCGSGKKIKFCKCKDSVHELDRVLKMIDGGQLVPALDRLSTILEEHPDAAWALAIRGRLFMDLREYTSLEENAERFRRLQPSNPLALTQSAAAALFRQDLSAATELMLEALTESGQTVDSFVLDVASLLAYALAGNGILLTSRVYATLALVSTGYEDSRMAANVLQQINGDPSVNQLAKAVPNLIAPPEDADWGERYDEAALLLANNKVALAQTKFESLQRSAPLQPAILAGLLNCAIWRGDHAAQADTLVKLSQCEELSFDERVRFLAMSQMASPDADGLAVDHLELSADVESIDEFQMAMIANTRFEELPADALESVKREGDVAPRSAFQILDSDVLGEGEKLTADNIPVALAAVFLFGRETDRSARLQIIGLPATKRAQVEELMKQVAPDVEWVEAEEVGKLPLTMIATPQIGGIRPDNQSDLDAVVKELISQRVPETLSTTPVKMLGGVSLKDAASDESKTLLRAAMIRYIEGEDNLVARDENLIDRLCKIGNVPKIERKKITGDELEEIPGSDLDRIDPSELDPENLIYLIQRAQQISATSIGRRASLALLEADTESVDEGRYIGAKIIAYSFLMQRATESDVAVDYLDKAKAYAEEHKLSDASLLLAELGLRLRRQEIDLFQNAVQAIVQKHSDNPEVMGRLQQILAQLGLINPDGSPRQAPGMGPAAQEPAGGGLWTPDGDGGGAAPTGPAGGEASGGGKLWVPGMD</sequence>
<gene>
    <name evidence="2" type="ORF">RE6C_03046</name>
</gene>
<proteinExistence type="predicted"/>
<dbReference type="AlphaFoldDB" id="M2B377"/>
<evidence type="ECO:0000313" key="2">
    <source>
        <dbReference type="EMBL" id="EMB16218.1"/>
    </source>
</evidence>
<dbReference type="InterPro" id="IPR011990">
    <property type="entry name" value="TPR-like_helical_dom_sf"/>
</dbReference>
<keyword evidence="3" id="KW-1185">Reference proteome</keyword>
<reference evidence="2" key="2">
    <citation type="journal article" date="2013" name="Mar. Genomics">
        <title>Expression of sulfatases in Rhodopirellula baltica and the diversity of sulfatases in the genus Rhodopirellula.</title>
        <authorList>
            <person name="Wegner C.E."/>
            <person name="Richter-Heitmann T."/>
            <person name="Klindworth A."/>
            <person name="Klockow C."/>
            <person name="Richter M."/>
            <person name="Achstetter T."/>
            <person name="Glockner F.O."/>
            <person name="Harder J."/>
        </authorList>
    </citation>
    <scope>NUCLEOTIDE SEQUENCE [LARGE SCALE GENOMIC DNA]</scope>
    <source>
        <strain evidence="2">6C</strain>
    </source>
</reference>
<dbReference type="GO" id="GO:0016853">
    <property type="term" value="F:isomerase activity"/>
    <property type="evidence" value="ECO:0007669"/>
    <property type="project" value="UniProtKB-KW"/>
</dbReference>
<dbReference type="PATRIC" id="fig|1263867.3.peg.3257"/>
<evidence type="ECO:0000313" key="3">
    <source>
        <dbReference type="Proteomes" id="UP000011529"/>
    </source>
</evidence>
<dbReference type="SUPFAM" id="SSF48452">
    <property type="entry name" value="TPR-like"/>
    <property type="match status" value="1"/>
</dbReference>